<dbReference type="InterPro" id="IPR018042">
    <property type="entry name" value="Aspartate_kinase_CS"/>
</dbReference>
<dbReference type="Pfam" id="PF22468">
    <property type="entry name" value="ACT_9"/>
    <property type="match status" value="1"/>
</dbReference>
<keyword evidence="11" id="KW-0457">Lysine biosynthesis</keyword>
<keyword evidence="6 13" id="KW-0808">Transferase</keyword>
<keyword evidence="10" id="KW-0220">Diaminopimelate biosynthesis</keyword>
<evidence type="ECO:0000256" key="10">
    <source>
        <dbReference type="ARBA" id="ARBA00022915"/>
    </source>
</evidence>
<dbReference type="NCBIfam" id="NF006540">
    <property type="entry name" value="PRK09034.1"/>
    <property type="match status" value="1"/>
</dbReference>
<dbReference type="InterPro" id="IPR045865">
    <property type="entry name" value="ACT-like_dom_sf"/>
</dbReference>
<sequence length="451" mass="50274">MKVIKFGGSSLANGQQFERVVNIIREDSQRQVVVTSAPGKSATESVKVTDMLLQYAESCISGHPDEQLLKAIKVRYRQIADSFDVSEADLATITDQLDALNQAHYPSYRQLREYFAAHGELLNAQLLALILQSQGVPARFVLPTQIRFESKKNDEAVFDEEKSLDRLATFPVEKDVVYVFPGFFGFDQHNRIRTFSRGGSDITGAILAEGLQASLYENFTDVSAIATVDPNVIANPEPIKAMSYSEMRELSYAGFNVFHDEAIIPAIHGQVPICVKNTNDPDALGTWIGPASQLKDSRNITGIACTKHFAALYLHRYLLNRDSQFTRRLLALMADYKISYEHMPSGIDDLTVIFNRENLSEKQLQEFVQAVRQELAPDIIRLHDQLAIIMVVGQGMKNRSGALEQIIAPLAKEKISLQMVNQGASEIAIMLAVDEEDAKRAIKAIYDSEFA</sequence>
<evidence type="ECO:0000256" key="3">
    <source>
        <dbReference type="ARBA" id="ARBA00004986"/>
    </source>
</evidence>
<dbReference type="CDD" id="cd04916">
    <property type="entry name" value="ACT_AKiii-YclM-BS_2"/>
    <property type="match status" value="1"/>
</dbReference>
<dbReference type="Gene3D" id="3.40.1160.10">
    <property type="entry name" value="Acetylglutamate kinase-like"/>
    <property type="match status" value="1"/>
</dbReference>
<dbReference type="Gene3D" id="3.30.2130.10">
    <property type="entry name" value="VC0802-like"/>
    <property type="match status" value="1"/>
</dbReference>
<dbReference type="RefSeq" id="WP_338346049.1">
    <property type="nucleotide sequence ID" value="NZ_CAUZLR010000003.1"/>
</dbReference>
<dbReference type="GO" id="GO:0004072">
    <property type="term" value="F:aspartate kinase activity"/>
    <property type="evidence" value="ECO:0007669"/>
    <property type="project" value="UniProtKB-EC"/>
</dbReference>
<comment type="catalytic activity">
    <reaction evidence="12 13">
        <text>L-aspartate + ATP = 4-phospho-L-aspartate + ADP</text>
        <dbReference type="Rhea" id="RHEA:23776"/>
        <dbReference type="ChEBI" id="CHEBI:29991"/>
        <dbReference type="ChEBI" id="CHEBI:30616"/>
        <dbReference type="ChEBI" id="CHEBI:57535"/>
        <dbReference type="ChEBI" id="CHEBI:456216"/>
        <dbReference type="EC" id="2.7.2.4"/>
    </reaction>
</comment>
<dbReference type="InterPro" id="IPR005260">
    <property type="entry name" value="Asp_kin_monofn"/>
</dbReference>
<dbReference type="EMBL" id="CAUZLR010000003">
    <property type="protein sequence ID" value="CAK1234925.1"/>
    <property type="molecule type" value="Genomic_DNA"/>
</dbReference>
<evidence type="ECO:0000256" key="4">
    <source>
        <dbReference type="ARBA" id="ARBA00005139"/>
    </source>
</evidence>
<dbReference type="SUPFAM" id="SSF53633">
    <property type="entry name" value="Carbamate kinase-like"/>
    <property type="match status" value="1"/>
</dbReference>
<comment type="pathway">
    <text evidence="2 14">Amino-acid biosynthesis; L-lysine biosynthesis via DAP pathway; (S)-tetrahydrodipicolinate from L-aspartate: step 1/4.</text>
</comment>
<keyword evidence="7" id="KW-0547">Nucleotide-binding</keyword>
<dbReference type="InterPro" id="IPR054352">
    <property type="entry name" value="ACT_Aspartokinase"/>
</dbReference>
<dbReference type="Proteomes" id="UP001314261">
    <property type="component" value="Unassembled WGS sequence"/>
</dbReference>
<keyword evidence="9" id="KW-0067">ATP-binding</keyword>
<dbReference type="InterPro" id="IPR036393">
    <property type="entry name" value="AceGlu_kinase-like_sf"/>
</dbReference>
<dbReference type="PANTHER" id="PTHR21499:SF67">
    <property type="entry name" value="ASPARTOKINASE 3"/>
    <property type="match status" value="1"/>
</dbReference>
<dbReference type="InterPro" id="IPR001341">
    <property type="entry name" value="Asp_kinase"/>
</dbReference>
<dbReference type="Pfam" id="PF00696">
    <property type="entry name" value="AA_kinase"/>
    <property type="match status" value="1"/>
</dbReference>
<dbReference type="InterPro" id="IPR001048">
    <property type="entry name" value="Asp/Glu/Uridylate_kinase"/>
</dbReference>
<evidence type="ECO:0000313" key="16">
    <source>
        <dbReference type="EMBL" id="CAK1234925.1"/>
    </source>
</evidence>
<evidence type="ECO:0000256" key="14">
    <source>
        <dbReference type="RuleBase" id="RU004249"/>
    </source>
</evidence>
<keyword evidence="8 13" id="KW-0418">Kinase</keyword>
<comment type="pathway">
    <text evidence="3 14">Amino-acid biosynthesis; L-methionine biosynthesis via de novo pathway; L-homoserine from L-aspartate: step 1/3.</text>
</comment>
<evidence type="ECO:0000256" key="8">
    <source>
        <dbReference type="ARBA" id="ARBA00022777"/>
    </source>
</evidence>
<evidence type="ECO:0000256" key="6">
    <source>
        <dbReference type="ARBA" id="ARBA00022679"/>
    </source>
</evidence>
<comment type="similarity">
    <text evidence="5 13">Belongs to the aspartokinase family.</text>
</comment>
<evidence type="ECO:0000256" key="11">
    <source>
        <dbReference type="ARBA" id="ARBA00023154"/>
    </source>
</evidence>
<evidence type="ECO:0000256" key="5">
    <source>
        <dbReference type="ARBA" id="ARBA00010122"/>
    </source>
</evidence>
<evidence type="ECO:0000259" key="15">
    <source>
        <dbReference type="PROSITE" id="PS51671"/>
    </source>
</evidence>
<feature type="domain" description="ACT" evidence="15">
    <location>
        <begin position="391"/>
        <end position="451"/>
    </location>
</feature>
<evidence type="ECO:0000256" key="13">
    <source>
        <dbReference type="RuleBase" id="RU003448"/>
    </source>
</evidence>
<protein>
    <recommendedName>
        <fullName evidence="13">Aspartokinase</fullName>
        <ecNumber evidence="13">2.7.2.4</ecNumber>
    </recommendedName>
</protein>
<name>A0ABN9YS01_9LACO</name>
<reference evidence="16 17" key="1">
    <citation type="submission" date="2023-10" db="EMBL/GenBank/DDBJ databases">
        <authorList>
            <person name="Botero Cardona J."/>
        </authorList>
    </citation>
    <scope>NUCLEOTIDE SEQUENCE [LARGE SCALE GENOMIC DNA]</scope>
    <source>
        <strain evidence="16 17">R-54839</strain>
    </source>
</reference>
<dbReference type="Gene3D" id="1.20.120.1320">
    <property type="entry name" value="Aspartokinase, catalytic domain"/>
    <property type="match status" value="1"/>
</dbReference>
<comment type="pathway">
    <text evidence="4 14">Amino-acid biosynthesis; L-threonine biosynthesis; L-threonine from L-aspartate: step 1/5.</text>
</comment>
<dbReference type="NCBIfam" id="TIGR00657">
    <property type="entry name" value="asp_kinases"/>
    <property type="match status" value="1"/>
</dbReference>
<evidence type="ECO:0000256" key="7">
    <source>
        <dbReference type="ARBA" id="ARBA00022741"/>
    </source>
</evidence>
<organism evidence="16 17">
    <name type="scientific">Fructobacillus fructosus</name>
    <dbReference type="NCBI Taxonomy" id="1631"/>
    <lineage>
        <taxon>Bacteria</taxon>
        <taxon>Bacillati</taxon>
        <taxon>Bacillota</taxon>
        <taxon>Bacilli</taxon>
        <taxon>Lactobacillales</taxon>
        <taxon>Lactobacillaceae</taxon>
        <taxon>Fructobacillus</taxon>
    </lineage>
</organism>
<keyword evidence="17" id="KW-1185">Reference proteome</keyword>
<accession>A0ABN9YS01</accession>
<keyword evidence="14" id="KW-0028">Amino-acid biosynthesis</keyword>
<gene>
    <name evidence="16" type="ORF">R54839_PPFHFPJH_00617</name>
</gene>
<dbReference type="InterPro" id="IPR002912">
    <property type="entry name" value="ACT_dom"/>
</dbReference>
<dbReference type="InterPro" id="IPR042199">
    <property type="entry name" value="AsparK_Bifunc_asparK/hSer_DH"/>
</dbReference>
<evidence type="ECO:0000256" key="1">
    <source>
        <dbReference type="ARBA" id="ARBA00003121"/>
    </source>
</evidence>
<comment type="function">
    <text evidence="1">Catalyzes the phosphorylation of the beta-carboxyl group of aspartic acid with ATP to yield 4-phospho-L-aspartate, which is involved in the branched biosynthetic pathway leading to the biosynthesis of amino acids threonine, isoleucine and methionine.</text>
</comment>
<evidence type="ECO:0000256" key="2">
    <source>
        <dbReference type="ARBA" id="ARBA00004766"/>
    </source>
</evidence>
<evidence type="ECO:0000256" key="9">
    <source>
        <dbReference type="ARBA" id="ARBA00022840"/>
    </source>
</evidence>
<dbReference type="SUPFAM" id="SSF55021">
    <property type="entry name" value="ACT-like"/>
    <property type="match status" value="2"/>
</dbReference>
<comment type="caution">
    <text evidence="16">The sequence shown here is derived from an EMBL/GenBank/DDBJ whole genome shotgun (WGS) entry which is preliminary data.</text>
</comment>
<dbReference type="PANTHER" id="PTHR21499">
    <property type="entry name" value="ASPARTATE KINASE"/>
    <property type="match status" value="1"/>
</dbReference>
<dbReference type="PROSITE" id="PS51671">
    <property type="entry name" value="ACT"/>
    <property type="match status" value="1"/>
</dbReference>
<dbReference type="PIRSF" id="PIRSF000726">
    <property type="entry name" value="Asp_kin"/>
    <property type="match status" value="1"/>
</dbReference>
<dbReference type="EC" id="2.7.2.4" evidence="13"/>
<evidence type="ECO:0000256" key="12">
    <source>
        <dbReference type="ARBA" id="ARBA00047872"/>
    </source>
</evidence>
<proteinExistence type="inferred from homology"/>
<dbReference type="PROSITE" id="PS00324">
    <property type="entry name" value="ASPARTOKINASE"/>
    <property type="match status" value="1"/>
</dbReference>
<evidence type="ECO:0000313" key="17">
    <source>
        <dbReference type="Proteomes" id="UP001314261"/>
    </source>
</evidence>